<dbReference type="Gene3D" id="1.10.1200.270">
    <property type="entry name" value="Methyltransferase, alpha-helical capping domain"/>
    <property type="match status" value="1"/>
</dbReference>
<dbReference type="InterPro" id="IPR029063">
    <property type="entry name" value="SAM-dependent_MTases_sf"/>
</dbReference>
<dbReference type="Proteomes" id="UP000834106">
    <property type="component" value="Chromosome 10"/>
</dbReference>
<evidence type="ECO:0000256" key="4">
    <source>
        <dbReference type="ARBA" id="ARBA00022723"/>
    </source>
</evidence>
<evidence type="ECO:0000256" key="2">
    <source>
        <dbReference type="ARBA" id="ARBA00022603"/>
    </source>
</evidence>
<evidence type="ECO:0000256" key="5">
    <source>
        <dbReference type="ARBA" id="ARBA00022842"/>
    </source>
</evidence>
<dbReference type="SUPFAM" id="SSF53335">
    <property type="entry name" value="S-adenosyl-L-methionine-dependent methyltransferases"/>
    <property type="match status" value="1"/>
</dbReference>
<keyword evidence="4" id="KW-0479">Metal-binding</keyword>
<dbReference type="InterPro" id="IPR042086">
    <property type="entry name" value="MeTrfase_capping"/>
</dbReference>
<accession>A0AAD1ZGH4</accession>
<dbReference type="GO" id="GO:0046872">
    <property type="term" value="F:metal ion binding"/>
    <property type="evidence" value="ECO:0007669"/>
    <property type="project" value="UniProtKB-KW"/>
</dbReference>
<proteinExistence type="inferred from homology"/>
<evidence type="ECO:0000313" key="6">
    <source>
        <dbReference type="EMBL" id="CAI9769175.1"/>
    </source>
</evidence>
<dbReference type="Pfam" id="PF03492">
    <property type="entry name" value="Methyltransf_7"/>
    <property type="match status" value="1"/>
</dbReference>
<reference evidence="6" key="1">
    <citation type="submission" date="2023-05" db="EMBL/GenBank/DDBJ databases">
        <authorList>
            <person name="Huff M."/>
        </authorList>
    </citation>
    <scope>NUCLEOTIDE SEQUENCE</scope>
</reference>
<evidence type="ECO:0000256" key="1">
    <source>
        <dbReference type="ARBA" id="ARBA00007967"/>
    </source>
</evidence>
<sequence>MAMNEGDGHKSYAKNSTFQGGVTEASKEIIEEEIRKKLDIGNISSTTIRVADFGCSSGPNTVNAMQIIVESIKKKIETKLSVSHEMPEFQVFFNDRTSNDFNTLFALLPSERQYYAAGVPAQFAKDLDSFLKARAEELVDGGLLAFIHGVEPNANKDTSKITLPSFELLGSCLVDLAKKGLFDISKVDSFNLPKYFPFHDELKALVERNQDFSLERMEILNNPPKRLTNPDPKSFAMFMRVLIEGLLQNHFGREIMDELFQRYEEKVEESGLLSDPNENSLMALVLLKCKRMTRSYTDNEVIL</sequence>
<dbReference type="InterPro" id="IPR005299">
    <property type="entry name" value="MeTrfase_7"/>
</dbReference>
<dbReference type="PANTHER" id="PTHR31009">
    <property type="entry name" value="S-ADENOSYL-L-METHIONINE:CARBOXYL METHYLTRANSFERASE FAMILY PROTEIN"/>
    <property type="match status" value="1"/>
</dbReference>
<name>A0AAD1ZGH4_9LAMI</name>
<comment type="similarity">
    <text evidence="1">Belongs to the methyltransferase superfamily. Type-7 methyltransferase family.</text>
</comment>
<evidence type="ECO:0000256" key="3">
    <source>
        <dbReference type="ARBA" id="ARBA00022679"/>
    </source>
</evidence>
<keyword evidence="7" id="KW-1185">Reference proteome</keyword>
<evidence type="ECO:0000313" key="7">
    <source>
        <dbReference type="Proteomes" id="UP000834106"/>
    </source>
</evidence>
<keyword evidence="3" id="KW-0808">Transferase</keyword>
<gene>
    <name evidence="6" type="ORF">FPE_LOCUS17115</name>
</gene>
<dbReference type="Gene3D" id="3.40.50.150">
    <property type="entry name" value="Vaccinia Virus protein VP39"/>
    <property type="match status" value="1"/>
</dbReference>
<organism evidence="6 7">
    <name type="scientific">Fraxinus pennsylvanica</name>
    <dbReference type="NCBI Taxonomy" id="56036"/>
    <lineage>
        <taxon>Eukaryota</taxon>
        <taxon>Viridiplantae</taxon>
        <taxon>Streptophyta</taxon>
        <taxon>Embryophyta</taxon>
        <taxon>Tracheophyta</taxon>
        <taxon>Spermatophyta</taxon>
        <taxon>Magnoliopsida</taxon>
        <taxon>eudicotyledons</taxon>
        <taxon>Gunneridae</taxon>
        <taxon>Pentapetalae</taxon>
        <taxon>asterids</taxon>
        <taxon>lamiids</taxon>
        <taxon>Lamiales</taxon>
        <taxon>Oleaceae</taxon>
        <taxon>Oleeae</taxon>
        <taxon>Fraxinus</taxon>
    </lineage>
</organism>
<dbReference type="GO" id="GO:0008168">
    <property type="term" value="F:methyltransferase activity"/>
    <property type="evidence" value="ECO:0007669"/>
    <property type="project" value="UniProtKB-KW"/>
</dbReference>
<keyword evidence="2" id="KW-0489">Methyltransferase</keyword>
<dbReference type="GO" id="GO:0032259">
    <property type="term" value="P:methylation"/>
    <property type="evidence" value="ECO:0007669"/>
    <property type="project" value="UniProtKB-KW"/>
</dbReference>
<dbReference type="AlphaFoldDB" id="A0AAD1ZGH4"/>
<dbReference type="EMBL" id="OU503045">
    <property type="protein sequence ID" value="CAI9769175.1"/>
    <property type="molecule type" value="Genomic_DNA"/>
</dbReference>
<protein>
    <submittedName>
        <fullName evidence="6">Uncharacterized protein</fullName>
    </submittedName>
</protein>
<keyword evidence="5" id="KW-0460">Magnesium</keyword>